<dbReference type="SMART" id="SM00248">
    <property type="entry name" value="ANK"/>
    <property type="match status" value="4"/>
</dbReference>
<dbReference type="SUPFAM" id="SSF48403">
    <property type="entry name" value="Ankyrin repeat"/>
    <property type="match status" value="1"/>
</dbReference>
<dbReference type="AlphaFoldDB" id="A0A4Q4TKK8"/>
<feature type="repeat" description="ANK" evidence="3">
    <location>
        <begin position="185"/>
        <end position="217"/>
    </location>
</feature>
<evidence type="ECO:0000256" key="2">
    <source>
        <dbReference type="ARBA" id="ARBA00023043"/>
    </source>
</evidence>
<protein>
    <submittedName>
        <fullName evidence="4">Uncharacterized protein</fullName>
    </submittedName>
</protein>
<dbReference type="PRINTS" id="PR01415">
    <property type="entry name" value="ANKYRIN"/>
</dbReference>
<dbReference type="OrthoDB" id="4772757at2759"/>
<dbReference type="STRING" id="155417.A0A4Q4TKK8"/>
<dbReference type="PROSITE" id="PS50088">
    <property type="entry name" value="ANK_REPEAT"/>
    <property type="match status" value="3"/>
</dbReference>
<dbReference type="Proteomes" id="UP000293360">
    <property type="component" value="Unassembled WGS sequence"/>
</dbReference>
<dbReference type="PROSITE" id="PS50297">
    <property type="entry name" value="ANK_REP_REGION"/>
    <property type="match status" value="2"/>
</dbReference>
<sequence>MIIDFENLGNVPIQSATQFYVCFSSRRYPHIHIETDSSNGLAEMTKSDYPTIQFIHESLRDFPIKDNGLRELFPELEQDFEGSCHSRLKQCCQTYMQVNISAYVHFTDTLPTASSKEAKDPRQNYILAENNLSSLLSATLKFDPTTDVEGEQYFPPLLAAVVNGNEDSAKLLVEKGANIEVKDKQERTALYLAAETGHLGIVQILLEGKADVNAQGGYYGNVLQAASVKGYDKIVAPLLDKGADANAQGEHYGNALQAVSIKAHDKIAALPFEKGPPSLIRKIVTLFLDRHPDENAQGGFYGNALQAASIKGHDKIAALLLKRGADVNAQGGYYGIALQAVSVGAHDKIAALLRKNGAI</sequence>
<dbReference type="InterPro" id="IPR002110">
    <property type="entry name" value="Ankyrin_rpt"/>
</dbReference>
<dbReference type="PANTHER" id="PTHR24171:SF9">
    <property type="entry name" value="ANKYRIN REPEAT DOMAIN-CONTAINING PROTEIN 39"/>
    <property type="match status" value="1"/>
</dbReference>
<dbReference type="Pfam" id="PF00023">
    <property type="entry name" value="Ank"/>
    <property type="match status" value="1"/>
</dbReference>
<organism evidence="4 5">
    <name type="scientific">Monosporascus ibericus</name>
    <dbReference type="NCBI Taxonomy" id="155417"/>
    <lineage>
        <taxon>Eukaryota</taxon>
        <taxon>Fungi</taxon>
        <taxon>Dikarya</taxon>
        <taxon>Ascomycota</taxon>
        <taxon>Pezizomycotina</taxon>
        <taxon>Sordariomycetes</taxon>
        <taxon>Xylariomycetidae</taxon>
        <taxon>Xylariales</taxon>
        <taxon>Xylariales incertae sedis</taxon>
        <taxon>Monosporascus</taxon>
    </lineage>
</organism>
<evidence type="ECO:0000313" key="5">
    <source>
        <dbReference type="Proteomes" id="UP000293360"/>
    </source>
</evidence>
<dbReference type="InterPro" id="IPR036770">
    <property type="entry name" value="Ankyrin_rpt-contain_sf"/>
</dbReference>
<dbReference type="Gene3D" id="1.25.40.20">
    <property type="entry name" value="Ankyrin repeat-containing domain"/>
    <property type="match status" value="2"/>
</dbReference>
<reference evidence="4 5" key="1">
    <citation type="submission" date="2018-06" db="EMBL/GenBank/DDBJ databases">
        <title>Complete Genomes of Monosporascus.</title>
        <authorList>
            <person name="Robinson A.J."/>
            <person name="Natvig D.O."/>
        </authorList>
    </citation>
    <scope>NUCLEOTIDE SEQUENCE [LARGE SCALE GENOMIC DNA]</scope>
    <source>
        <strain evidence="4 5">CBS 110550</strain>
    </source>
</reference>
<keyword evidence="2 3" id="KW-0040">ANK repeat</keyword>
<name>A0A4Q4TKK8_9PEZI</name>
<proteinExistence type="predicted"/>
<keyword evidence="5" id="KW-1185">Reference proteome</keyword>
<feature type="repeat" description="ANK" evidence="3">
    <location>
        <begin position="303"/>
        <end position="332"/>
    </location>
</feature>
<accession>A0A4Q4TKK8</accession>
<keyword evidence="1" id="KW-0677">Repeat</keyword>
<evidence type="ECO:0000313" key="4">
    <source>
        <dbReference type="EMBL" id="RYP06922.1"/>
    </source>
</evidence>
<evidence type="ECO:0000256" key="3">
    <source>
        <dbReference type="PROSITE-ProRule" id="PRU00023"/>
    </source>
</evidence>
<feature type="repeat" description="ANK" evidence="3">
    <location>
        <begin position="152"/>
        <end position="184"/>
    </location>
</feature>
<dbReference type="EMBL" id="QJNU01000112">
    <property type="protein sequence ID" value="RYP06922.1"/>
    <property type="molecule type" value="Genomic_DNA"/>
</dbReference>
<gene>
    <name evidence="4" type="ORF">DL764_002870</name>
</gene>
<dbReference type="Pfam" id="PF12796">
    <property type="entry name" value="Ank_2"/>
    <property type="match status" value="1"/>
</dbReference>
<dbReference type="PANTHER" id="PTHR24171">
    <property type="entry name" value="ANKYRIN REPEAT DOMAIN-CONTAINING PROTEIN 39-RELATED"/>
    <property type="match status" value="1"/>
</dbReference>
<evidence type="ECO:0000256" key="1">
    <source>
        <dbReference type="ARBA" id="ARBA00022737"/>
    </source>
</evidence>
<comment type="caution">
    <text evidence="4">The sequence shown here is derived from an EMBL/GenBank/DDBJ whole genome shotgun (WGS) entry which is preliminary data.</text>
</comment>